<organism evidence="3 4">
    <name type="scientific">Arthroderma benhamiae (strain ATCC MYA-4681 / CBS 112371)</name>
    <name type="common">Trichophyton mentagrophytes</name>
    <dbReference type="NCBI Taxonomy" id="663331"/>
    <lineage>
        <taxon>Eukaryota</taxon>
        <taxon>Fungi</taxon>
        <taxon>Dikarya</taxon>
        <taxon>Ascomycota</taxon>
        <taxon>Pezizomycotina</taxon>
        <taxon>Eurotiomycetes</taxon>
        <taxon>Eurotiomycetidae</taxon>
        <taxon>Onygenales</taxon>
        <taxon>Arthrodermataceae</taxon>
        <taxon>Trichophyton</taxon>
    </lineage>
</organism>
<feature type="chain" id="PRO_5003053561" evidence="2">
    <location>
        <begin position="23"/>
        <end position="598"/>
    </location>
</feature>
<sequence>MKAAFLLLLFSIILKLGKLVKGAKTFSENGLDATSFLGDRDTPVCGELPIDQPSTSVIDAGLNGLPGASVDYGISDGCKKTGGCDETKDRKDCLDKRGLLSGIGKRIFGKKGGGNKGNGKKNDGKGNEHTTKDSPKPTKEEPKPTSTRPTKNTTTSTATTFSKPTSTTIPRTTEDAPKPTSTTLSKSSSTKNPEPSSTSTCENGNGKKGGQDCLDDCPNIEVWEPGTFEDDDREELAIRGTGLFGMEKRAKSGGKSVKICGLQVYTDAYPPGGQLTKTSGISNDIIFALANPNSCGDFDFGKRPNKKYDTTYSSKGKKVSGNQLLETEHVLESQIIDIFFRNMSMTLPKKYADPYEMSPKDKVDLCKYITPYWDMNNNNPLPTVNKVTKNGPQLIADQYPTKSKWQEEFFLLPKGVNGLKGVVWGDKTIVKDGLKADLDKDFLKGDLQKSKHVKAIMKFKDVMSMYKYHHDSAVVDVLKLQVGRISKTLEEVEKSLKNLDFERHGTTKKIWRNYDSQNLHTKWEEWIKKHTDDTIARTNKFFAANYDDMVAARKELEKVDKSKMSKDHRKRYEKVIQYHKSAEKAYRYLKKVEWRNPF</sequence>
<dbReference type="GeneID" id="9526138"/>
<evidence type="ECO:0000256" key="2">
    <source>
        <dbReference type="SAM" id="SignalP"/>
    </source>
</evidence>
<evidence type="ECO:0000313" key="4">
    <source>
        <dbReference type="Proteomes" id="UP000008866"/>
    </source>
</evidence>
<evidence type="ECO:0000313" key="3">
    <source>
        <dbReference type="EMBL" id="EFE35211.1"/>
    </source>
</evidence>
<protein>
    <submittedName>
        <fullName evidence="3">Uncharacterized protein</fullName>
    </submittedName>
</protein>
<dbReference type="EMBL" id="ABSU01000004">
    <property type="protein sequence ID" value="EFE35211.1"/>
    <property type="molecule type" value="Genomic_DNA"/>
</dbReference>
<feature type="region of interest" description="Disordered" evidence="1">
    <location>
        <begin position="104"/>
        <end position="212"/>
    </location>
</feature>
<proteinExistence type="predicted"/>
<feature type="compositionally biased region" description="Low complexity" evidence="1">
    <location>
        <begin position="144"/>
        <end position="168"/>
    </location>
</feature>
<dbReference type="STRING" id="663331.D4APK0"/>
<dbReference type="HOGENOM" id="CLU_015283_0_0_1"/>
<feature type="compositionally biased region" description="Polar residues" evidence="1">
    <location>
        <begin position="194"/>
        <end position="203"/>
    </location>
</feature>
<dbReference type="eggNOG" id="KOG1216">
    <property type="taxonomic scope" value="Eukaryota"/>
</dbReference>
<dbReference type="OMA" id="WEPGTFE"/>
<gene>
    <name evidence="3" type="ORF">ARB_06168</name>
</gene>
<keyword evidence="4" id="KW-1185">Reference proteome</keyword>
<reference evidence="4" key="1">
    <citation type="journal article" date="2011" name="Genome Biol.">
        <title>Comparative and functional genomics provide insights into the pathogenicity of dermatophytic fungi.</title>
        <authorList>
            <person name="Burmester A."/>
            <person name="Shelest E."/>
            <person name="Gloeckner G."/>
            <person name="Heddergott C."/>
            <person name="Schindler S."/>
            <person name="Staib P."/>
            <person name="Heidel A."/>
            <person name="Felder M."/>
            <person name="Petzold A."/>
            <person name="Szafranski K."/>
            <person name="Feuermann M."/>
            <person name="Pedruzzi I."/>
            <person name="Priebe S."/>
            <person name="Groth M."/>
            <person name="Winkler R."/>
            <person name="Li W."/>
            <person name="Kniemeyer O."/>
            <person name="Schroeckh V."/>
            <person name="Hertweck C."/>
            <person name="Hube B."/>
            <person name="White T.C."/>
            <person name="Platzer M."/>
            <person name="Guthke R."/>
            <person name="Heitman J."/>
            <person name="Woestemeyer J."/>
            <person name="Zipfel P.F."/>
            <person name="Monod M."/>
            <person name="Brakhage A.A."/>
        </authorList>
    </citation>
    <scope>NUCLEOTIDE SEQUENCE [LARGE SCALE GENOMIC DNA]</scope>
    <source>
        <strain evidence="4">ATCC MYA-4681 / CBS 112371</strain>
    </source>
</reference>
<name>D4APK0_ARTBC</name>
<dbReference type="KEGG" id="abe:ARB_06168"/>
<comment type="caution">
    <text evidence="3">The sequence shown here is derived from an EMBL/GenBank/DDBJ whole genome shotgun (WGS) entry which is preliminary data.</text>
</comment>
<dbReference type="OrthoDB" id="4174371at2759"/>
<feature type="signal peptide" evidence="2">
    <location>
        <begin position="1"/>
        <end position="22"/>
    </location>
</feature>
<evidence type="ECO:0000256" key="1">
    <source>
        <dbReference type="SAM" id="MobiDB-lite"/>
    </source>
</evidence>
<dbReference type="AlphaFoldDB" id="D4APK0"/>
<feature type="compositionally biased region" description="Basic and acidic residues" evidence="1">
    <location>
        <begin position="120"/>
        <end position="143"/>
    </location>
</feature>
<accession>D4APK0</accession>
<keyword evidence="2" id="KW-0732">Signal</keyword>
<dbReference type="Proteomes" id="UP000008866">
    <property type="component" value="Unassembled WGS sequence"/>
</dbReference>
<feature type="compositionally biased region" description="Low complexity" evidence="1">
    <location>
        <begin position="178"/>
        <end position="193"/>
    </location>
</feature>
<dbReference type="RefSeq" id="XP_003015856.1">
    <property type="nucleotide sequence ID" value="XM_003015810.1"/>
</dbReference>